<dbReference type="AlphaFoldDB" id="A0A4Q9MXF4"/>
<name>A0A4Q9MXF4_9APHY</name>
<keyword evidence="1" id="KW-0732">Signal</keyword>
<organism evidence="2">
    <name type="scientific">Dichomitus squalens</name>
    <dbReference type="NCBI Taxonomy" id="114155"/>
    <lineage>
        <taxon>Eukaryota</taxon>
        <taxon>Fungi</taxon>
        <taxon>Dikarya</taxon>
        <taxon>Basidiomycota</taxon>
        <taxon>Agaricomycotina</taxon>
        <taxon>Agaricomycetes</taxon>
        <taxon>Polyporales</taxon>
        <taxon>Polyporaceae</taxon>
        <taxon>Dichomitus</taxon>
    </lineage>
</organism>
<feature type="chain" id="PRO_5020984626" description="REJ domain-containing protein" evidence="1">
    <location>
        <begin position="17"/>
        <end position="128"/>
    </location>
</feature>
<evidence type="ECO:0008006" key="3">
    <source>
        <dbReference type="Google" id="ProtNLM"/>
    </source>
</evidence>
<evidence type="ECO:0000256" key="1">
    <source>
        <dbReference type="SAM" id="SignalP"/>
    </source>
</evidence>
<reference evidence="2" key="1">
    <citation type="submission" date="2019-01" db="EMBL/GenBank/DDBJ databases">
        <title>Draft genome sequences of three monokaryotic isolates of the white-rot basidiomycete fungus Dichomitus squalens.</title>
        <authorList>
            <consortium name="DOE Joint Genome Institute"/>
            <person name="Lopez S.C."/>
            <person name="Andreopoulos B."/>
            <person name="Pangilinan J."/>
            <person name="Lipzen A."/>
            <person name="Riley R."/>
            <person name="Ahrendt S."/>
            <person name="Ng V."/>
            <person name="Barry K."/>
            <person name="Daum C."/>
            <person name="Grigoriev I.V."/>
            <person name="Hilden K.S."/>
            <person name="Makela M.R."/>
            <person name="de Vries R.P."/>
        </authorList>
    </citation>
    <scope>NUCLEOTIDE SEQUENCE [LARGE SCALE GENOMIC DNA]</scope>
    <source>
        <strain evidence="2">OM18370.1</strain>
    </source>
</reference>
<protein>
    <recommendedName>
        <fullName evidence="3">REJ domain-containing protein</fullName>
    </recommendedName>
</protein>
<dbReference type="EMBL" id="ML143393">
    <property type="protein sequence ID" value="TBU32750.1"/>
    <property type="molecule type" value="Genomic_DNA"/>
</dbReference>
<accession>A0A4Q9MXF4</accession>
<gene>
    <name evidence="2" type="ORF">BD311DRAFT_749664</name>
</gene>
<feature type="signal peptide" evidence="1">
    <location>
        <begin position="1"/>
        <end position="16"/>
    </location>
</feature>
<dbReference type="Proteomes" id="UP000292957">
    <property type="component" value="Unassembled WGS sequence"/>
</dbReference>
<proteinExistence type="predicted"/>
<sequence length="128" mass="13934">MLLLVSLRHRCASASCSSTACCVLKSWPRTFFVSTATFRPKSFTFPCRSPRCVLASSSDTLTASSAAACSARASALVSKRRVCPSSVLRTPRDRSDRSFDRSATAFRTSRARLAFAVWRAATSLSRVT</sequence>
<evidence type="ECO:0000313" key="2">
    <source>
        <dbReference type="EMBL" id="TBU32750.1"/>
    </source>
</evidence>